<organism evidence="1 2">
    <name type="scientific">Desulfamplus magnetovallimortis</name>
    <dbReference type="NCBI Taxonomy" id="1246637"/>
    <lineage>
        <taxon>Bacteria</taxon>
        <taxon>Pseudomonadati</taxon>
        <taxon>Thermodesulfobacteriota</taxon>
        <taxon>Desulfobacteria</taxon>
        <taxon>Desulfobacterales</taxon>
        <taxon>Desulfobacteraceae</taxon>
        <taxon>Desulfamplus</taxon>
    </lineage>
</organism>
<sequence length="53" mass="6094">MSDRIFFAATIIVVKSSNFLQDHLKIVDVEIDSYPSLLNKEGILFIQEKIQLL</sequence>
<dbReference type="AlphaFoldDB" id="A0A1W1H4N2"/>
<protein>
    <submittedName>
        <fullName evidence="1">Uncharacterized protein</fullName>
    </submittedName>
</protein>
<name>A0A1W1H4N2_9BACT</name>
<accession>A0A1W1H4N2</accession>
<keyword evidence="2" id="KW-1185">Reference proteome</keyword>
<proteinExistence type="predicted"/>
<dbReference type="EMBL" id="FWEV01000001">
    <property type="protein sequence ID" value="SLM27404.1"/>
    <property type="molecule type" value="Genomic_DNA"/>
</dbReference>
<evidence type="ECO:0000313" key="1">
    <source>
        <dbReference type="EMBL" id="SLM27404.1"/>
    </source>
</evidence>
<evidence type="ECO:0000313" key="2">
    <source>
        <dbReference type="Proteomes" id="UP000191931"/>
    </source>
</evidence>
<reference evidence="1 2" key="1">
    <citation type="submission" date="2017-03" db="EMBL/GenBank/DDBJ databases">
        <authorList>
            <person name="Afonso C.L."/>
            <person name="Miller P.J."/>
            <person name="Scott M.A."/>
            <person name="Spackman E."/>
            <person name="Goraichik I."/>
            <person name="Dimitrov K.M."/>
            <person name="Suarez D.L."/>
            <person name="Swayne D.E."/>
        </authorList>
    </citation>
    <scope>NUCLEOTIDE SEQUENCE [LARGE SCALE GENOMIC DNA]</scope>
    <source>
        <strain evidence="1">PRJEB14757</strain>
    </source>
</reference>
<dbReference type="Proteomes" id="UP000191931">
    <property type="component" value="Unassembled WGS sequence"/>
</dbReference>
<gene>
    <name evidence="1" type="ORF">MTBBW1_10063</name>
</gene>